<evidence type="ECO:0000313" key="1">
    <source>
        <dbReference type="EMBL" id="KAJ8436471.1"/>
    </source>
</evidence>
<reference evidence="1" key="1">
    <citation type="submission" date="2022-04" db="EMBL/GenBank/DDBJ databases">
        <title>Carnegiea gigantea Genome sequencing and assembly v2.</title>
        <authorList>
            <person name="Copetti D."/>
            <person name="Sanderson M.J."/>
            <person name="Burquez A."/>
            <person name="Wojciechowski M.F."/>
        </authorList>
    </citation>
    <scope>NUCLEOTIDE SEQUENCE</scope>
    <source>
        <strain evidence="1">SGP5-SGP5p</strain>
        <tissue evidence="1">Aerial part</tissue>
    </source>
</reference>
<organism evidence="1 2">
    <name type="scientific">Carnegiea gigantea</name>
    <dbReference type="NCBI Taxonomy" id="171969"/>
    <lineage>
        <taxon>Eukaryota</taxon>
        <taxon>Viridiplantae</taxon>
        <taxon>Streptophyta</taxon>
        <taxon>Embryophyta</taxon>
        <taxon>Tracheophyta</taxon>
        <taxon>Spermatophyta</taxon>
        <taxon>Magnoliopsida</taxon>
        <taxon>eudicotyledons</taxon>
        <taxon>Gunneridae</taxon>
        <taxon>Pentapetalae</taxon>
        <taxon>Caryophyllales</taxon>
        <taxon>Cactineae</taxon>
        <taxon>Cactaceae</taxon>
        <taxon>Cactoideae</taxon>
        <taxon>Echinocereeae</taxon>
        <taxon>Carnegiea</taxon>
    </lineage>
</organism>
<keyword evidence="2" id="KW-1185">Reference proteome</keyword>
<proteinExistence type="predicted"/>
<evidence type="ECO:0000313" key="2">
    <source>
        <dbReference type="Proteomes" id="UP001153076"/>
    </source>
</evidence>
<name>A0A9Q1QCJ6_9CARY</name>
<gene>
    <name evidence="1" type="ORF">Cgig2_000456</name>
</gene>
<dbReference type="AlphaFoldDB" id="A0A9Q1QCJ6"/>
<sequence length="176" mass="20383">MAFPPLHDSREMADFVKESSRWHWRSVTHPPRPLPDDYRDLCSRFTLSDAERAALDFELSEMVQATFYAMPLNDVIELGMFAHMAHILEMVQAIFYVMVINEVVELELLTRASIDHMMSDLRELKWDIIEAWLEEVDKRLKDAQVPRLVEILANPQPLLDVTSRLKGALSVSSDEE</sequence>
<dbReference type="Proteomes" id="UP001153076">
    <property type="component" value="Unassembled WGS sequence"/>
</dbReference>
<accession>A0A9Q1QCJ6</accession>
<dbReference type="EMBL" id="JAKOGI010000341">
    <property type="protein sequence ID" value="KAJ8436471.1"/>
    <property type="molecule type" value="Genomic_DNA"/>
</dbReference>
<protein>
    <submittedName>
        <fullName evidence="1">Uncharacterized protein</fullName>
    </submittedName>
</protein>
<comment type="caution">
    <text evidence="1">The sequence shown here is derived from an EMBL/GenBank/DDBJ whole genome shotgun (WGS) entry which is preliminary data.</text>
</comment>